<dbReference type="GO" id="GO:0030694">
    <property type="term" value="C:bacterial-type flagellum basal body, rod"/>
    <property type="evidence" value="ECO:0007669"/>
    <property type="project" value="InterPro"/>
</dbReference>
<sequence length="135" mass="15031">MDLSKAMMISAAGMKAQSTRMRVIAENLANASSVAMAPGVDPYRRKVVTFVNELDDKMGIRRLKVKNVGFDKSDFGLRFEPGHPAANKDGYIKTPNVNGLIEAMDMKQSQRSYEANLNSIEVSKSMMMRTLDLLR</sequence>
<dbReference type="PROSITE" id="PS00588">
    <property type="entry name" value="FLAGELLA_BB_ROD"/>
    <property type="match status" value="1"/>
</dbReference>
<dbReference type="Pfam" id="PF06429">
    <property type="entry name" value="Flg_bbr_C"/>
    <property type="match status" value="1"/>
</dbReference>
<dbReference type="AlphaFoldDB" id="A0A3B0R4Z6"/>
<reference evidence="7" key="1">
    <citation type="submission" date="2018-06" db="EMBL/GenBank/DDBJ databases">
        <authorList>
            <person name="Zhirakovskaya E."/>
        </authorList>
    </citation>
    <scope>NUCLEOTIDE SEQUENCE</scope>
</reference>
<protein>
    <recommendedName>
        <fullName evidence="3">Flagellar basal-body rod protein FlgC</fullName>
    </recommendedName>
</protein>
<evidence type="ECO:0000313" key="7">
    <source>
        <dbReference type="EMBL" id="VAV86687.1"/>
    </source>
</evidence>
<keyword evidence="7" id="KW-0966">Cell projection</keyword>
<organism evidence="7">
    <name type="scientific">hydrothermal vent metagenome</name>
    <dbReference type="NCBI Taxonomy" id="652676"/>
    <lineage>
        <taxon>unclassified sequences</taxon>
        <taxon>metagenomes</taxon>
        <taxon>ecological metagenomes</taxon>
    </lineage>
</organism>
<accession>A0A3B0R4Z6</accession>
<dbReference type="PANTHER" id="PTHR30435">
    <property type="entry name" value="FLAGELLAR PROTEIN"/>
    <property type="match status" value="1"/>
</dbReference>
<evidence type="ECO:0000256" key="2">
    <source>
        <dbReference type="ARBA" id="ARBA00009677"/>
    </source>
</evidence>
<evidence type="ECO:0000259" key="6">
    <source>
        <dbReference type="Pfam" id="PF06429"/>
    </source>
</evidence>
<dbReference type="InterPro" id="IPR010930">
    <property type="entry name" value="Flg_bb/hook_C_dom"/>
</dbReference>
<name>A0A3B0R4Z6_9ZZZZ</name>
<keyword evidence="7" id="KW-0282">Flagellum</keyword>
<evidence type="ECO:0000256" key="1">
    <source>
        <dbReference type="ARBA" id="ARBA00004117"/>
    </source>
</evidence>
<dbReference type="InterPro" id="IPR006299">
    <property type="entry name" value="FlgC"/>
</dbReference>
<keyword evidence="7" id="KW-0969">Cilium</keyword>
<keyword evidence="4" id="KW-0975">Bacterial flagellum</keyword>
<feature type="domain" description="Flagellar basal-body/hook protein C-terminal" evidence="6">
    <location>
        <begin position="89"/>
        <end position="133"/>
    </location>
</feature>
<evidence type="ECO:0000256" key="5">
    <source>
        <dbReference type="ARBA" id="ARBA00025933"/>
    </source>
</evidence>
<proteinExistence type="inferred from homology"/>
<comment type="similarity">
    <text evidence="2">Belongs to the flagella basal body rod proteins family.</text>
</comment>
<comment type="subunit">
    <text evidence="5">The basal body constitutes a major portion of the flagellar organelle and consists of four rings (L,P,S, and M) mounted on a central rod. The rod consists of about 26 subunits of FlgG in the distal portion, and FlgB, FlgC and FlgF are thought to build up the proximal portion of the rod with about 6 subunits each.</text>
</comment>
<dbReference type="InterPro" id="IPR019776">
    <property type="entry name" value="Flagellar_basal_body_rod_CS"/>
</dbReference>
<dbReference type="GO" id="GO:0071978">
    <property type="term" value="P:bacterial-type flagellum-dependent swarming motility"/>
    <property type="evidence" value="ECO:0007669"/>
    <property type="project" value="TreeGrafter"/>
</dbReference>
<evidence type="ECO:0000256" key="3">
    <source>
        <dbReference type="ARBA" id="ARBA00017941"/>
    </source>
</evidence>
<comment type="subcellular location">
    <subcellularLocation>
        <location evidence="1">Bacterial flagellum basal body</location>
    </subcellularLocation>
</comment>
<dbReference type="NCBIfam" id="TIGR01395">
    <property type="entry name" value="FlgC"/>
    <property type="match status" value="1"/>
</dbReference>
<evidence type="ECO:0000256" key="4">
    <source>
        <dbReference type="ARBA" id="ARBA00023143"/>
    </source>
</evidence>
<dbReference type="PANTHER" id="PTHR30435:SF2">
    <property type="entry name" value="FLAGELLAR BASAL-BODY ROD PROTEIN FLGC"/>
    <property type="match status" value="1"/>
</dbReference>
<gene>
    <name evidence="7" type="ORF">MNBD_ALPHA02-2016</name>
</gene>
<dbReference type="EMBL" id="UOED01000014">
    <property type="protein sequence ID" value="VAV86687.1"/>
    <property type="molecule type" value="Genomic_DNA"/>
</dbReference>